<organism evidence="2 3">
    <name type="scientific">Cannabis sativa</name>
    <name type="common">Hemp</name>
    <name type="synonym">Marijuana</name>
    <dbReference type="NCBI Taxonomy" id="3483"/>
    <lineage>
        <taxon>Eukaryota</taxon>
        <taxon>Viridiplantae</taxon>
        <taxon>Streptophyta</taxon>
        <taxon>Embryophyta</taxon>
        <taxon>Tracheophyta</taxon>
        <taxon>Spermatophyta</taxon>
        <taxon>Magnoliopsida</taxon>
        <taxon>eudicotyledons</taxon>
        <taxon>Gunneridae</taxon>
        <taxon>Pentapetalae</taxon>
        <taxon>rosids</taxon>
        <taxon>fabids</taxon>
        <taxon>Rosales</taxon>
        <taxon>Cannabaceae</taxon>
        <taxon>Cannabis</taxon>
    </lineage>
</organism>
<reference evidence="3 4" key="1">
    <citation type="journal article" date="2020" name="bioRxiv">
        <title>Sequence and annotation of 42 cannabis genomes reveals extensive copy number variation in cannabinoid synthesis and pathogen resistance genes.</title>
        <authorList>
            <person name="Mckernan K.J."/>
            <person name="Helbert Y."/>
            <person name="Kane L.T."/>
            <person name="Ebling H."/>
            <person name="Zhang L."/>
            <person name="Liu B."/>
            <person name="Eaton Z."/>
            <person name="Mclaughlin S."/>
            <person name="Kingan S."/>
            <person name="Baybayan P."/>
            <person name="Concepcion G."/>
            <person name="Jordan M."/>
            <person name="Riva A."/>
            <person name="Barbazuk W."/>
            <person name="Harkins T."/>
        </authorList>
    </citation>
    <scope>NUCLEOTIDE SEQUENCE [LARGE SCALE GENOMIC DNA]</scope>
    <source>
        <strain evidence="3 4">cv. Jamaican Lion 4</strain>
        <strain evidence="1">Father</strain>
        <strain evidence="2">Mother</strain>
        <tissue evidence="2">Leaf</tissue>
    </source>
</reference>
<dbReference type="EMBL" id="JAATIP010000160">
    <property type="protein sequence ID" value="KAF4365231.1"/>
    <property type="molecule type" value="Genomic_DNA"/>
</dbReference>
<name>A0A7J6F3G6_CANSA</name>
<dbReference type="Proteomes" id="UP000525078">
    <property type="component" value="Unassembled WGS sequence"/>
</dbReference>
<keyword evidence="4" id="KW-1185">Reference proteome</keyword>
<evidence type="ECO:0000313" key="4">
    <source>
        <dbReference type="Proteomes" id="UP000583929"/>
    </source>
</evidence>
<evidence type="ECO:0000313" key="2">
    <source>
        <dbReference type="EMBL" id="KAF4365231.1"/>
    </source>
</evidence>
<dbReference type="Proteomes" id="UP000583929">
    <property type="component" value="Unassembled WGS sequence"/>
</dbReference>
<proteinExistence type="predicted"/>
<accession>A0A7J6F3G6</accession>
<dbReference type="EMBL" id="JAATIQ010000363">
    <property type="protein sequence ID" value="KAF4359806.1"/>
    <property type="molecule type" value="Genomic_DNA"/>
</dbReference>
<protein>
    <submittedName>
        <fullName evidence="2">Uncharacterized protein</fullName>
    </submittedName>
</protein>
<dbReference type="AlphaFoldDB" id="A0A7J6F3G6"/>
<gene>
    <name evidence="2" type="ORF">F8388_017797</name>
    <name evidence="1" type="ORF">G4B88_020327</name>
</gene>
<comment type="caution">
    <text evidence="2">The sequence shown here is derived from an EMBL/GenBank/DDBJ whole genome shotgun (WGS) entry which is preliminary data.</text>
</comment>
<sequence length="66" mass="7643">MKENSMKWAKEIVEIEKLTGYTIKIEYKKFMAKKDVFLSNVNSQNSMNIIEDEIGGILEHCTKKAC</sequence>
<evidence type="ECO:0000313" key="1">
    <source>
        <dbReference type="EMBL" id="KAF4359806.1"/>
    </source>
</evidence>
<evidence type="ECO:0000313" key="3">
    <source>
        <dbReference type="Proteomes" id="UP000525078"/>
    </source>
</evidence>